<dbReference type="AlphaFoldDB" id="R7UMW1"/>
<dbReference type="OrthoDB" id="193499at2759"/>
<dbReference type="EMBL" id="KB302197">
    <property type="protein sequence ID" value="ELU04597.1"/>
    <property type="molecule type" value="Genomic_DNA"/>
</dbReference>
<feature type="non-terminal residue" evidence="5">
    <location>
        <position position="149"/>
    </location>
</feature>
<dbReference type="STRING" id="283909.R7UMW1"/>
<dbReference type="GO" id="GO:0005737">
    <property type="term" value="C:cytoplasm"/>
    <property type="evidence" value="ECO:0007669"/>
    <property type="project" value="TreeGrafter"/>
</dbReference>
<evidence type="ECO:0000313" key="6">
    <source>
        <dbReference type="EnsemblMetazoa" id="CapteP47195"/>
    </source>
</evidence>
<dbReference type="SUPFAM" id="SSF50891">
    <property type="entry name" value="Cyclophilin-like"/>
    <property type="match status" value="1"/>
</dbReference>
<keyword evidence="1 3" id="KW-0697">Rotamase</keyword>
<gene>
    <name evidence="5" type="ORF">CAPTEDRAFT_47195</name>
</gene>
<comment type="function">
    <text evidence="3">PPIases accelerate the folding of proteins. It catalyzes the cis-trans isomerization of proline imidic peptide bonds in oligopeptides.</text>
</comment>
<dbReference type="EnsemblMetazoa" id="CapteT47195">
    <property type="protein sequence ID" value="CapteP47195"/>
    <property type="gene ID" value="CapteG47195"/>
</dbReference>
<reference evidence="7" key="1">
    <citation type="submission" date="2012-12" db="EMBL/GenBank/DDBJ databases">
        <authorList>
            <person name="Hellsten U."/>
            <person name="Grimwood J."/>
            <person name="Chapman J.A."/>
            <person name="Shapiro H."/>
            <person name="Aerts A."/>
            <person name="Otillar R.P."/>
            <person name="Terry A.Y."/>
            <person name="Boore J.L."/>
            <person name="Simakov O."/>
            <person name="Marletaz F."/>
            <person name="Cho S.-J."/>
            <person name="Edsinger-Gonzales E."/>
            <person name="Havlak P."/>
            <person name="Kuo D.-H."/>
            <person name="Larsson T."/>
            <person name="Lv J."/>
            <person name="Arendt D."/>
            <person name="Savage R."/>
            <person name="Osoegawa K."/>
            <person name="de Jong P."/>
            <person name="Lindberg D.R."/>
            <person name="Seaver E.C."/>
            <person name="Weisblat D.A."/>
            <person name="Putnam N.H."/>
            <person name="Grigoriev I.V."/>
            <person name="Rokhsar D.S."/>
        </authorList>
    </citation>
    <scope>NUCLEOTIDE SEQUENCE</scope>
    <source>
        <strain evidence="7">I ESC-2004</strain>
    </source>
</reference>
<comment type="catalytic activity">
    <reaction evidence="3">
        <text>[protein]-peptidylproline (omega=180) = [protein]-peptidylproline (omega=0)</text>
        <dbReference type="Rhea" id="RHEA:16237"/>
        <dbReference type="Rhea" id="RHEA-COMP:10747"/>
        <dbReference type="Rhea" id="RHEA-COMP:10748"/>
        <dbReference type="ChEBI" id="CHEBI:83833"/>
        <dbReference type="ChEBI" id="CHEBI:83834"/>
        <dbReference type="EC" id="5.2.1.8"/>
    </reaction>
</comment>
<dbReference type="Pfam" id="PF00160">
    <property type="entry name" value="Pro_isomerase"/>
    <property type="match status" value="1"/>
</dbReference>
<evidence type="ECO:0000256" key="2">
    <source>
        <dbReference type="ARBA" id="ARBA00023235"/>
    </source>
</evidence>
<evidence type="ECO:0000313" key="7">
    <source>
        <dbReference type="Proteomes" id="UP000014760"/>
    </source>
</evidence>
<dbReference type="PANTHER" id="PTHR11071:SF547">
    <property type="entry name" value="PEPTIDYL-PROLYL CIS-TRANS ISOMERASE"/>
    <property type="match status" value="1"/>
</dbReference>
<protein>
    <recommendedName>
        <fullName evidence="3">Peptidyl-prolyl cis-trans isomerase</fullName>
        <shortName evidence="3">PPIase</shortName>
        <ecNumber evidence="3">5.2.1.8</ecNumber>
    </recommendedName>
</protein>
<dbReference type="EC" id="5.2.1.8" evidence="3"/>
<dbReference type="HOGENOM" id="CLU_012062_4_3_1"/>
<feature type="domain" description="PPIase cyclophilin-type" evidence="4">
    <location>
        <begin position="24"/>
        <end position="149"/>
    </location>
</feature>
<reference evidence="6" key="3">
    <citation type="submission" date="2015-06" db="UniProtKB">
        <authorList>
            <consortium name="EnsemblMetazoa"/>
        </authorList>
    </citation>
    <scope>IDENTIFICATION</scope>
</reference>
<dbReference type="GO" id="GO:0016018">
    <property type="term" value="F:cyclosporin A binding"/>
    <property type="evidence" value="ECO:0007669"/>
    <property type="project" value="TreeGrafter"/>
</dbReference>
<proteinExistence type="inferred from homology"/>
<organism evidence="5">
    <name type="scientific">Capitella teleta</name>
    <name type="common">Polychaete worm</name>
    <dbReference type="NCBI Taxonomy" id="283909"/>
    <lineage>
        <taxon>Eukaryota</taxon>
        <taxon>Metazoa</taxon>
        <taxon>Spiralia</taxon>
        <taxon>Lophotrochozoa</taxon>
        <taxon>Annelida</taxon>
        <taxon>Polychaeta</taxon>
        <taxon>Sedentaria</taxon>
        <taxon>Scolecida</taxon>
        <taxon>Capitellidae</taxon>
        <taxon>Capitella</taxon>
    </lineage>
</organism>
<name>R7UMW1_CAPTE</name>
<reference evidence="5 7" key="2">
    <citation type="journal article" date="2013" name="Nature">
        <title>Insights into bilaterian evolution from three spiralian genomes.</title>
        <authorList>
            <person name="Simakov O."/>
            <person name="Marletaz F."/>
            <person name="Cho S.J."/>
            <person name="Edsinger-Gonzales E."/>
            <person name="Havlak P."/>
            <person name="Hellsten U."/>
            <person name="Kuo D.H."/>
            <person name="Larsson T."/>
            <person name="Lv J."/>
            <person name="Arendt D."/>
            <person name="Savage R."/>
            <person name="Osoegawa K."/>
            <person name="de Jong P."/>
            <person name="Grimwood J."/>
            <person name="Chapman J.A."/>
            <person name="Shapiro H."/>
            <person name="Aerts A."/>
            <person name="Otillar R.P."/>
            <person name="Terry A.Y."/>
            <person name="Boore J.L."/>
            <person name="Grigoriev I.V."/>
            <person name="Lindberg D.R."/>
            <person name="Seaver E.C."/>
            <person name="Weisblat D.A."/>
            <person name="Putnam N.H."/>
            <person name="Rokhsar D.S."/>
        </authorList>
    </citation>
    <scope>NUCLEOTIDE SEQUENCE</scope>
    <source>
        <strain evidence="5 7">I ESC-2004</strain>
    </source>
</reference>
<dbReference type="EMBL" id="AMQN01001406">
    <property type="status" value="NOT_ANNOTATED_CDS"/>
    <property type="molecule type" value="Genomic_DNA"/>
</dbReference>
<dbReference type="GO" id="GO:0006457">
    <property type="term" value="P:protein folding"/>
    <property type="evidence" value="ECO:0007669"/>
    <property type="project" value="TreeGrafter"/>
</dbReference>
<dbReference type="GO" id="GO:0003755">
    <property type="term" value="F:peptidyl-prolyl cis-trans isomerase activity"/>
    <property type="evidence" value="ECO:0007669"/>
    <property type="project" value="UniProtKB-UniRule"/>
</dbReference>
<evidence type="ECO:0000259" key="4">
    <source>
        <dbReference type="PROSITE" id="PS50072"/>
    </source>
</evidence>
<dbReference type="PROSITE" id="PS50072">
    <property type="entry name" value="CSA_PPIASE_2"/>
    <property type="match status" value="1"/>
</dbReference>
<evidence type="ECO:0000256" key="3">
    <source>
        <dbReference type="RuleBase" id="RU363019"/>
    </source>
</evidence>
<evidence type="ECO:0000256" key="1">
    <source>
        <dbReference type="ARBA" id="ARBA00023110"/>
    </source>
</evidence>
<keyword evidence="2 3" id="KW-0413">Isomerase</keyword>
<sequence length="149" mass="16583">GLNVTEEVWFEIETVQNTGETLKGRFTVALFGEIAPLTVMNFVAITKGYRSNEHLLHYKGSNVHRIVQDFCIQMGDITKGDGTGGRSIYGKTFADESFVLRHQSAGWVAMANYGRDSNGSQFYVLLTKARWLDGKHVVFGKVINGYVSV</sequence>
<accession>R7UMW1</accession>
<evidence type="ECO:0000313" key="5">
    <source>
        <dbReference type="EMBL" id="ELU04597.1"/>
    </source>
</evidence>
<comment type="similarity">
    <text evidence="3">Belongs to the cyclophilin-type PPIase family.</text>
</comment>
<dbReference type="InterPro" id="IPR024936">
    <property type="entry name" value="Cyclophilin-type_PPIase"/>
</dbReference>
<keyword evidence="7" id="KW-1185">Reference proteome</keyword>
<dbReference type="Gene3D" id="2.40.100.10">
    <property type="entry name" value="Cyclophilin-like"/>
    <property type="match status" value="1"/>
</dbReference>
<dbReference type="PRINTS" id="PR00153">
    <property type="entry name" value="CSAPPISMRASE"/>
</dbReference>
<dbReference type="Proteomes" id="UP000014760">
    <property type="component" value="Unassembled WGS sequence"/>
</dbReference>
<feature type="non-terminal residue" evidence="5">
    <location>
        <position position="1"/>
    </location>
</feature>
<dbReference type="PIRSF" id="PIRSF001467">
    <property type="entry name" value="Peptidylpro_ismrse"/>
    <property type="match status" value="1"/>
</dbReference>
<dbReference type="PANTHER" id="PTHR11071">
    <property type="entry name" value="PEPTIDYL-PROLYL CIS-TRANS ISOMERASE"/>
    <property type="match status" value="1"/>
</dbReference>
<dbReference type="OMA" id="DITNWDG"/>
<dbReference type="InterPro" id="IPR002130">
    <property type="entry name" value="Cyclophilin-type_PPIase_dom"/>
</dbReference>
<dbReference type="InterPro" id="IPR029000">
    <property type="entry name" value="Cyclophilin-like_dom_sf"/>
</dbReference>